<evidence type="ECO:0000256" key="6">
    <source>
        <dbReference type="ARBA" id="ARBA00023002"/>
    </source>
</evidence>
<dbReference type="eggNOG" id="COG0654">
    <property type="taxonomic scope" value="Bacteria"/>
</dbReference>
<dbReference type="RefSeq" id="WP_012823772.1">
    <property type="nucleotide sequence ID" value="NC_013422.1"/>
</dbReference>
<dbReference type="GO" id="GO:0006744">
    <property type="term" value="P:ubiquinone biosynthetic process"/>
    <property type="evidence" value="ECO:0007669"/>
    <property type="project" value="UniProtKB-UniPathway"/>
</dbReference>
<evidence type="ECO:0000256" key="2">
    <source>
        <dbReference type="ARBA" id="ARBA00004749"/>
    </source>
</evidence>
<dbReference type="SUPFAM" id="SSF51905">
    <property type="entry name" value="FAD/NAD(P)-binding domain"/>
    <property type="match status" value="1"/>
</dbReference>
<dbReference type="InterPro" id="IPR051205">
    <property type="entry name" value="UbiH/COQ6_monooxygenase"/>
</dbReference>
<dbReference type="PANTHER" id="PTHR43876">
    <property type="entry name" value="UBIQUINONE BIOSYNTHESIS MONOOXYGENASE COQ6, MITOCHONDRIAL"/>
    <property type="match status" value="1"/>
</dbReference>
<dbReference type="Pfam" id="PF01494">
    <property type="entry name" value="FAD_binding_3"/>
    <property type="match status" value="1"/>
</dbReference>
<evidence type="ECO:0000313" key="9">
    <source>
        <dbReference type="EMBL" id="ACX95736.1"/>
    </source>
</evidence>
<dbReference type="InterPro" id="IPR036188">
    <property type="entry name" value="FAD/NAD-bd_sf"/>
</dbReference>
<sequence>MTHQTRFDSSKQDIIIVGGGMVGGVLAHTLKLDGWRVTVLEGAPEGASSSFDARLTALSDASWRYFDALGLIDEATARAAQAIEEVRVVDSGHFGMTRITKANNQGVALGQVIGNRAIAAAIERAEKEDCITGNGTVQRLQPARYTHHNVTNDGTGVEVQFEYHGEAHTLEARLLIAADGAYSSVRAAIQKPVEKSEYGQTAIVCTAKPARAHHGTAFECFTRGGPLAVLPAPAGRVSLVWVNRDEDVSELMALEPEAYAKRLDELFRHRLGGFTELTPRQAYPLNLITLQELVDERLVILGNAAHALHPVAGQGFNLCLRDVRDLTAALRADRGEPVDPGDPVRLKRYAQERVDDYRRTIGLTDRLVRGFSLDLPGAGIVRGALLSLSDGIFPFKNRLVRLTRGI</sequence>
<keyword evidence="5" id="KW-0274">FAD</keyword>
<evidence type="ECO:0000259" key="8">
    <source>
        <dbReference type="Pfam" id="PF01494"/>
    </source>
</evidence>
<dbReference type="KEGG" id="hna:Hneap_0893"/>
<dbReference type="Gene3D" id="3.50.50.60">
    <property type="entry name" value="FAD/NAD(P)-binding domain"/>
    <property type="match status" value="2"/>
</dbReference>
<dbReference type="HOGENOM" id="CLU_009665_8_1_6"/>
<dbReference type="PANTHER" id="PTHR43876:SF8">
    <property type="entry name" value="2-OCTAPRENYL-6-METHOXYPHENOL HYDROXYLASE"/>
    <property type="match status" value="1"/>
</dbReference>
<feature type="domain" description="FAD-binding" evidence="8">
    <location>
        <begin position="13"/>
        <end position="354"/>
    </location>
</feature>
<reference evidence="9 10" key="1">
    <citation type="submission" date="2009-10" db="EMBL/GenBank/DDBJ databases">
        <title>Complete sequence of Halothiobacillus neapolitanus c2.</title>
        <authorList>
            <consortium name="US DOE Joint Genome Institute"/>
            <person name="Lucas S."/>
            <person name="Copeland A."/>
            <person name="Lapidus A."/>
            <person name="Glavina del Rio T."/>
            <person name="Tice H."/>
            <person name="Bruce D."/>
            <person name="Goodwin L."/>
            <person name="Pitluck S."/>
            <person name="Davenport K."/>
            <person name="Brettin T."/>
            <person name="Detter J.C."/>
            <person name="Han C."/>
            <person name="Tapia R."/>
            <person name="Larimer F."/>
            <person name="Land M."/>
            <person name="Hauser L."/>
            <person name="Kyrpides N."/>
            <person name="Mikhailova N."/>
            <person name="Kerfeld C."/>
            <person name="Cannon G."/>
            <person name="Heinhort S."/>
        </authorList>
    </citation>
    <scope>NUCLEOTIDE SEQUENCE [LARGE SCALE GENOMIC DNA]</scope>
    <source>
        <strain evidence="10">ATCC 23641 / c2</strain>
    </source>
</reference>
<gene>
    <name evidence="9" type="ordered locus">Hneap_0893</name>
</gene>
<dbReference type="InterPro" id="IPR010971">
    <property type="entry name" value="UbiH/COQ6"/>
</dbReference>
<dbReference type="NCBIfam" id="TIGR01988">
    <property type="entry name" value="Ubi-OHases"/>
    <property type="match status" value="1"/>
</dbReference>
<name>D0KZ63_HALNC</name>
<dbReference type="Proteomes" id="UP000009102">
    <property type="component" value="Chromosome"/>
</dbReference>
<evidence type="ECO:0000256" key="7">
    <source>
        <dbReference type="ARBA" id="ARBA00023033"/>
    </source>
</evidence>
<evidence type="ECO:0000256" key="1">
    <source>
        <dbReference type="ARBA" id="ARBA00001974"/>
    </source>
</evidence>
<protein>
    <submittedName>
        <fullName evidence="9">Ubiquinone biosynthesis hydroxylase, UbiH/UbiF/VisC/COQ6 family</fullName>
    </submittedName>
</protein>
<comment type="pathway">
    <text evidence="2">Cofactor biosynthesis; ubiquinone biosynthesis.</text>
</comment>
<dbReference type="GO" id="GO:0071949">
    <property type="term" value="F:FAD binding"/>
    <property type="evidence" value="ECO:0007669"/>
    <property type="project" value="InterPro"/>
</dbReference>
<keyword evidence="10" id="KW-1185">Reference proteome</keyword>
<dbReference type="PRINTS" id="PR00420">
    <property type="entry name" value="RNGMNOXGNASE"/>
</dbReference>
<dbReference type="EMBL" id="CP001801">
    <property type="protein sequence ID" value="ACX95736.1"/>
    <property type="molecule type" value="Genomic_DNA"/>
</dbReference>
<dbReference type="InterPro" id="IPR002938">
    <property type="entry name" value="FAD-bd"/>
</dbReference>
<keyword evidence="9" id="KW-0830">Ubiquinone</keyword>
<comment type="similarity">
    <text evidence="3">Belongs to the UbiH/COQ6 family.</text>
</comment>
<dbReference type="UniPathway" id="UPA00232"/>
<evidence type="ECO:0000313" key="10">
    <source>
        <dbReference type="Proteomes" id="UP000009102"/>
    </source>
</evidence>
<comment type="cofactor">
    <cofactor evidence="1">
        <name>FAD</name>
        <dbReference type="ChEBI" id="CHEBI:57692"/>
    </cofactor>
</comment>
<keyword evidence="7" id="KW-0503">Monooxygenase</keyword>
<accession>D0KZ63</accession>
<keyword evidence="6" id="KW-0560">Oxidoreductase</keyword>
<evidence type="ECO:0000256" key="5">
    <source>
        <dbReference type="ARBA" id="ARBA00022827"/>
    </source>
</evidence>
<dbReference type="GO" id="GO:0008681">
    <property type="term" value="F:2-octaprenyl-6-methoxyphenol hydroxylase activity"/>
    <property type="evidence" value="ECO:0007669"/>
    <property type="project" value="TreeGrafter"/>
</dbReference>
<keyword evidence="4" id="KW-0285">Flavoprotein</keyword>
<evidence type="ECO:0000256" key="4">
    <source>
        <dbReference type="ARBA" id="ARBA00022630"/>
    </source>
</evidence>
<dbReference type="AlphaFoldDB" id="D0KZ63"/>
<proteinExistence type="inferred from homology"/>
<evidence type="ECO:0000256" key="3">
    <source>
        <dbReference type="ARBA" id="ARBA00005349"/>
    </source>
</evidence>
<organism evidence="9 10">
    <name type="scientific">Halothiobacillus neapolitanus (strain ATCC 23641 / DSM 15147 / CIP 104769 / NCIMB 8539 / c2)</name>
    <name type="common">Thiobacillus neapolitanus</name>
    <dbReference type="NCBI Taxonomy" id="555778"/>
    <lineage>
        <taxon>Bacteria</taxon>
        <taxon>Pseudomonadati</taxon>
        <taxon>Pseudomonadota</taxon>
        <taxon>Gammaproteobacteria</taxon>
        <taxon>Chromatiales</taxon>
        <taxon>Halothiobacillaceae</taxon>
        <taxon>Halothiobacillus</taxon>
    </lineage>
</organism>
<dbReference type="OrthoDB" id="9769565at2"/>
<dbReference type="STRING" id="555778.Hneap_0893"/>